<proteinExistence type="predicted"/>
<evidence type="ECO:0000313" key="2">
    <source>
        <dbReference type="EMBL" id="GAA0161139.1"/>
    </source>
</evidence>
<dbReference type="AlphaFoldDB" id="A0AAV3QBK9"/>
<feature type="region of interest" description="Disordered" evidence="1">
    <location>
        <begin position="40"/>
        <end position="131"/>
    </location>
</feature>
<dbReference type="Proteomes" id="UP001454036">
    <property type="component" value="Unassembled WGS sequence"/>
</dbReference>
<dbReference type="EMBL" id="BAABME010004089">
    <property type="protein sequence ID" value="GAA0161139.1"/>
    <property type="molecule type" value="Genomic_DNA"/>
</dbReference>
<comment type="caution">
    <text evidence="2">The sequence shown here is derived from an EMBL/GenBank/DDBJ whole genome shotgun (WGS) entry which is preliminary data.</text>
</comment>
<reference evidence="2 3" key="1">
    <citation type="submission" date="2024-01" db="EMBL/GenBank/DDBJ databases">
        <title>The complete chloroplast genome sequence of Lithospermum erythrorhizon: insights into the phylogenetic relationship among Boraginaceae species and the maternal lineages of purple gromwells.</title>
        <authorList>
            <person name="Okada T."/>
            <person name="Watanabe K."/>
        </authorList>
    </citation>
    <scope>NUCLEOTIDE SEQUENCE [LARGE SCALE GENOMIC DNA]</scope>
</reference>
<organism evidence="2 3">
    <name type="scientific">Lithospermum erythrorhizon</name>
    <name type="common">Purple gromwell</name>
    <name type="synonym">Lithospermum officinale var. erythrorhizon</name>
    <dbReference type="NCBI Taxonomy" id="34254"/>
    <lineage>
        <taxon>Eukaryota</taxon>
        <taxon>Viridiplantae</taxon>
        <taxon>Streptophyta</taxon>
        <taxon>Embryophyta</taxon>
        <taxon>Tracheophyta</taxon>
        <taxon>Spermatophyta</taxon>
        <taxon>Magnoliopsida</taxon>
        <taxon>eudicotyledons</taxon>
        <taxon>Gunneridae</taxon>
        <taxon>Pentapetalae</taxon>
        <taxon>asterids</taxon>
        <taxon>lamiids</taxon>
        <taxon>Boraginales</taxon>
        <taxon>Boraginaceae</taxon>
        <taxon>Boraginoideae</taxon>
        <taxon>Lithospermeae</taxon>
        <taxon>Lithospermum</taxon>
    </lineage>
</organism>
<protein>
    <submittedName>
        <fullName evidence="2">Uncharacterized protein</fullName>
    </submittedName>
</protein>
<keyword evidence="3" id="KW-1185">Reference proteome</keyword>
<name>A0AAV3QBK9_LITER</name>
<evidence type="ECO:0000256" key="1">
    <source>
        <dbReference type="SAM" id="MobiDB-lite"/>
    </source>
</evidence>
<gene>
    <name evidence="2" type="ORF">LIER_17526</name>
</gene>
<sequence length="267" mass="29279">MRRFLHHRTCNCSRPTPPKVSIPCPRVGRGWEFFGGRLSNESSHEKASAPAGEASVPKCQDAALEPPAPQTPSSVPFQAPELHPMSKAPSPQGCSLPPLMRMGSHLASPRPSQLLKRSERTPPSSSNAAPNHAKLISSLSALGDKFFALHGVALQSYMEIMPSYEAASGSSSRGSQLEGELKALRKEKAREEGVLECRLKNLASEHTTLQERYGASVWRTVAVRATLEGVQAERDSAMRERDVAVKERDSLRACKDERLQTYDRLLD</sequence>
<accession>A0AAV3QBK9</accession>
<evidence type="ECO:0000313" key="3">
    <source>
        <dbReference type="Proteomes" id="UP001454036"/>
    </source>
</evidence>